<reference evidence="1 2" key="1">
    <citation type="submission" date="2023-10" db="EMBL/GenBank/DDBJ databases">
        <title>Draft genome sequence of Xylaria bambusicola isolate GMP-LS, the root and basal stem rot pathogen of sugarcane in Indonesia.</title>
        <authorList>
            <person name="Selvaraj P."/>
            <person name="Muralishankar V."/>
            <person name="Muruganantham S."/>
            <person name="Sp S."/>
            <person name="Haryani S."/>
            <person name="Lau K.J.X."/>
            <person name="Naqvi N.I."/>
        </authorList>
    </citation>
    <scope>NUCLEOTIDE SEQUENCE [LARGE SCALE GENOMIC DNA]</scope>
    <source>
        <strain evidence="1">GMP-LS</strain>
    </source>
</reference>
<dbReference type="Proteomes" id="UP001305414">
    <property type="component" value="Unassembled WGS sequence"/>
</dbReference>
<sequence>MRESNVRDFVIRFLFYEFLVCQADTNMLARACQEESIDSFLRKSSVQFLEDCIKFFKAFYEGRNSKLYLLRNAICDYLLDLYPQSSSIAILGARVVTENVPQKMDPWGWDILLKHFHDIVGWWNLHSFAFRFEDLVMVRVLIACRRYESVDGSTDDIPSWQAPDEDVSQENVSAVPHSFIAVTKGFFDPESSGESKKGIAEERQTRSYLVGRMSRQDPWARKLAQELSERIGRLQILVYGRDNPVRAALFVSLSGDQNPWVKRTRSALTKEALRSQEWTVELSLENILDDLELMYSLANVSMARDYYEFIIIERFPNRKFDLAMVVDALAKLKGDMGYIDIWSYAI</sequence>
<dbReference type="EMBL" id="JAWHQM010000013">
    <property type="protein sequence ID" value="KAK5630100.1"/>
    <property type="molecule type" value="Genomic_DNA"/>
</dbReference>
<comment type="caution">
    <text evidence="1">The sequence shown here is derived from an EMBL/GenBank/DDBJ whole genome shotgun (WGS) entry which is preliminary data.</text>
</comment>
<organism evidence="1 2">
    <name type="scientific">Xylaria bambusicola</name>
    <dbReference type="NCBI Taxonomy" id="326684"/>
    <lineage>
        <taxon>Eukaryota</taxon>
        <taxon>Fungi</taxon>
        <taxon>Dikarya</taxon>
        <taxon>Ascomycota</taxon>
        <taxon>Pezizomycotina</taxon>
        <taxon>Sordariomycetes</taxon>
        <taxon>Xylariomycetidae</taxon>
        <taxon>Xylariales</taxon>
        <taxon>Xylariaceae</taxon>
        <taxon>Xylaria</taxon>
    </lineage>
</organism>
<gene>
    <name evidence="1" type="ORF">RRF57_005815</name>
</gene>
<protein>
    <submittedName>
        <fullName evidence="1">Uncharacterized protein</fullName>
    </submittedName>
</protein>
<accession>A0AAN7UD93</accession>
<proteinExistence type="predicted"/>
<name>A0AAN7UD93_9PEZI</name>
<dbReference type="AlphaFoldDB" id="A0AAN7UD93"/>
<evidence type="ECO:0000313" key="2">
    <source>
        <dbReference type="Proteomes" id="UP001305414"/>
    </source>
</evidence>
<evidence type="ECO:0000313" key="1">
    <source>
        <dbReference type="EMBL" id="KAK5630100.1"/>
    </source>
</evidence>
<keyword evidence="2" id="KW-1185">Reference proteome</keyword>